<dbReference type="Gene3D" id="3.10.490.10">
    <property type="entry name" value="Gamma-glutamyl cyclotransferase-like"/>
    <property type="match status" value="1"/>
</dbReference>
<reference evidence="2 3" key="1">
    <citation type="submission" date="2014-12" db="EMBL/GenBank/DDBJ databases">
        <title>Genome sequencing of Alteromonas marina AD001.</title>
        <authorList>
            <person name="Adrian T.G.S."/>
            <person name="Chan K.G."/>
        </authorList>
    </citation>
    <scope>NUCLEOTIDE SEQUENCE [LARGE SCALE GENOMIC DNA]</scope>
    <source>
        <strain evidence="2 3">AD001</strain>
    </source>
</reference>
<organism evidence="2 3">
    <name type="scientific">Alteromonas marina</name>
    <dbReference type="NCBI Taxonomy" id="203795"/>
    <lineage>
        <taxon>Bacteria</taxon>
        <taxon>Pseudomonadati</taxon>
        <taxon>Pseudomonadota</taxon>
        <taxon>Gammaproteobacteria</taxon>
        <taxon>Alteromonadales</taxon>
        <taxon>Alteromonadaceae</taxon>
        <taxon>Alteromonas/Salinimonas group</taxon>
        <taxon>Alteromonas</taxon>
    </lineage>
</organism>
<dbReference type="SUPFAM" id="SSF110857">
    <property type="entry name" value="Gamma-glutamyl cyclotransferase-like"/>
    <property type="match status" value="1"/>
</dbReference>
<dbReference type="InterPro" id="IPR013024">
    <property type="entry name" value="GGCT-like"/>
</dbReference>
<dbReference type="AlphaFoldDB" id="A0A0B3XJZ3"/>
<protein>
    <recommendedName>
        <fullName evidence="1">Gamma-glutamylcyclotransferase AIG2-like domain-containing protein</fullName>
    </recommendedName>
</protein>
<keyword evidence="3" id="KW-1185">Reference proteome</keyword>
<dbReference type="InterPro" id="IPR036568">
    <property type="entry name" value="GGCT-like_sf"/>
</dbReference>
<dbReference type="InterPro" id="IPR009288">
    <property type="entry name" value="AIG2-like_dom"/>
</dbReference>
<name>A0A0B3XJZ3_9ALTE</name>
<proteinExistence type="predicted"/>
<dbReference type="CDD" id="cd06661">
    <property type="entry name" value="GGCT_like"/>
    <property type="match status" value="1"/>
</dbReference>
<evidence type="ECO:0000313" key="2">
    <source>
        <dbReference type="EMBL" id="KHT44252.1"/>
    </source>
</evidence>
<sequence>MFIYGSLAPNCPNHHIVAHIDGQWQSGTVEGHLVQQGWGATMGFPGIVISDLTEAKEEVKGMMLTSTQLAENWAMLDEFEGDQYERVIVPVKLDAGHTENAYIYQIKPTQ</sequence>
<accession>A0A0B3XJZ3</accession>
<gene>
    <name evidence="2" type="ORF">RJ41_18485</name>
</gene>
<dbReference type="Pfam" id="PF06094">
    <property type="entry name" value="GGACT"/>
    <property type="match status" value="1"/>
</dbReference>
<dbReference type="Proteomes" id="UP000031197">
    <property type="component" value="Unassembled WGS sequence"/>
</dbReference>
<comment type="caution">
    <text evidence="2">The sequence shown here is derived from an EMBL/GenBank/DDBJ whole genome shotgun (WGS) entry which is preliminary data.</text>
</comment>
<evidence type="ECO:0000313" key="3">
    <source>
        <dbReference type="Proteomes" id="UP000031197"/>
    </source>
</evidence>
<feature type="domain" description="Gamma-glutamylcyclotransferase AIG2-like" evidence="1">
    <location>
        <begin position="1"/>
        <end position="108"/>
    </location>
</feature>
<dbReference type="EMBL" id="JWLW01000067">
    <property type="protein sequence ID" value="KHT44252.1"/>
    <property type="molecule type" value="Genomic_DNA"/>
</dbReference>
<evidence type="ECO:0000259" key="1">
    <source>
        <dbReference type="Pfam" id="PF06094"/>
    </source>
</evidence>